<keyword evidence="2" id="KW-1185">Reference proteome</keyword>
<sequence>MKDKGVLRRLTNELAEKFSSTWRLLSETTVFLSRTKLFPRYENMLRQWRHRLESSKSNPEVLQEVRDGVITLRKELRRAGYDLTLGSKDIKIEGYRNDAAVREGFTRMVMVITDTALYYIAGQENHVQLMDYLDNQLRRMRVINIRQRHYLWYRWRANVLVLSGSDTEMKDDFEELKQYVETNKLFMLKQLKKL</sequence>
<dbReference type="EMBL" id="CP002116">
    <property type="protein sequence ID" value="ADK79637.1"/>
    <property type="molecule type" value="Genomic_DNA"/>
</dbReference>
<name>E1RBA7_SEDSS</name>
<organism evidence="1 2">
    <name type="scientific">Sediminispirochaeta smaragdinae (strain DSM 11293 / JCM 15392 / SEBR 4228)</name>
    <name type="common">Spirochaeta smaragdinae</name>
    <dbReference type="NCBI Taxonomy" id="573413"/>
    <lineage>
        <taxon>Bacteria</taxon>
        <taxon>Pseudomonadati</taxon>
        <taxon>Spirochaetota</taxon>
        <taxon>Spirochaetia</taxon>
        <taxon>Spirochaetales</taxon>
        <taxon>Spirochaetaceae</taxon>
        <taxon>Sediminispirochaeta</taxon>
    </lineage>
</organism>
<gene>
    <name evidence="1" type="ordered locus">Spirs_0490</name>
</gene>
<dbReference type="RefSeq" id="WP_013253101.1">
    <property type="nucleotide sequence ID" value="NC_014364.1"/>
</dbReference>
<reference evidence="2" key="1">
    <citation type="journal article" date="2010" name="Stand. Genomic Sci.">
        <title>Complete genome sequence of Spirochaeta smaragdinae type strain (SEBR 4228).</title>
        <authorList>
            <person name="Mavromatis K."/>
            <person name="Yasawong M."/>
            <person name="Chertkov O."/>
            <person name="Lapidus A."/>
            <person name="Lucas S."/>
            <person name="Nolan M."/>
            <person name="Del Rio T.G."/>
            <person name="Tice H."/>
            <person name="Cheng J.F."/>
            <person name="Pitluck S."/>
            <person name="Liolios K."/>
            <person name="Ivanova N."/>
            <person name="Tapia R."/>
            <person name="Han C."/>
            <person name="Bruce D."/>
            <person name="Goodwin L."/>
            <person name="Pati A."/>
            <person name="Chen A."/>
            <person name="Palaniappan K."/>
            <person name="Land M."/>
            <person name="Hauser L."/>
            <person name="Chang Y.J."/>
            <person name="Jeffries C.D."/>
            <person name="Detter J.C."/>
            <person name="Rohde M."/>
            <person name="Brambilla E."/>
            <person name="Spring S."/>
            <person name="Goker M."/>
            <person name="Sikorski J."/>
            <person name="Woyke T."/>
            <person name="Bristow J."/>
            <person name="Eisen J.A."/>
            <person name="Markowitz V."/>
            <person name="Hugenholtz P."/>
            <person name="Klenk H.P."/>
            <person name="Kyrpides N.C."/>
        </authorList>
    </citation>
    <scope>NUCLEOTIDE SEQUENCE [LARGE SCALE GENOMIC DNA]</scope>
    <source>
        <strain evidence="2">DSM 11293 / JCM 15392 / SEBR 4228</strain>
    </source>
</reference>
<dbReference type="HOGENOM" id="CLU_1407869_0_0_12"/>
<dbReference type="AlphaFoldDB" id="E1RBA7"/>
<evidence type="ECO:0000313" key="2">
    <source>
        <dbReference type="Proteomes" id="UP000002318"/>
    </source>
</evidence>
<dbReference type="OrthoDB" id="358745at2"/>
<proteinExistence type="predicted"/>
<dbReference type="KEGG" id="ssm:Spirs_0490"/>
<accession>E1RBA7</accession>
<evidence type="ECO:0000313" key="1">
    <source>
        <dbReference type="EMBL" id="ADK79637.1"/>
    </source>
</evidence>
<dbReference type="eggNOG" id="ENOG5033VWG">
    <property type="taxonomic scope" value="Bacteria"/>
</dbReference>
<dbReference type="Proteomes" id="UP000002318">
    <property type="component" value="Chromosome"/>
</dbReference>
<protein>
    <submittedName>
        <fullName evidence="1">Uncharacterized protein</fullName>
    </submittedName>
</protein>